<sequence length="346" mass="35813">MTVDAARWRGSLLAGAIGDALGAPVEALPFARIEELAGPGGVTDYLDHRDGAGSITDDTQMTLFTAEALIRARGTDLRPALQAAYQRWLHTQGVPWEKARGPRVTSPGPDGWLVTNRALHHRRAPGSTCFFALRAYGRGVAAPNDSTGCGGVMRAAPVAVWSDDPAAVFEAGVISAAITHGHPSGQLPAGALGVIVHQLIRGAALPAAIDVAQDLLRHRPGHEETLAALDAALALGGPPSPAKVASLGSGHTGETALAIGVYSALVTDDPDTALLVAVNHDGDSDSTGSVCGNIVGARYGEQALRRDWLARLELRDVIERLAADALLGFGPNPPDGEGWYAAYPPG</sequence>
<comment type="similarity">
    <text evidence="1">Belongs to the ADP-ribosylglycohydrolase family.</text>
</comment>
<dbReference type="PANTHER" id="PTHR16222">
    <property type="entry name" value="ADP-RIBOSYLGLYCOHYDROLASE"/>
    <property type="match status" value="1"/>
</dbReference>
<dbReference type="Gene3D" id="1.10.4080.10">
    <property type="entry name" value="ADP-ribosylation/Crystallin J1"/>
    <property type="match status" value="1"/>
</dbReference>
<dbReference type="InterPro" id="IPR050792">
    <property type="entry name" value="ADP-ribosylglycohydrolase"/>
</dbReference>
<keyword evidence="4" id="KW-1185">Reference proteome</keyword>
<evidence type="ECO:0000313" key="3">
    <source>
        <dbReference type="EMBL" id="MDQ0378238.1"/>
    </source>
</evidence>
<name>A0ABU0ESI2_9PSEU</name>
<dbReference type="Proteomes" id="UP001229651">
    <property type="component" value="Unassembled WGS sequence"/>
</dbReference>
<reference evidence="3 4" key="1">
    <citation type="submission" date="2023-07" db="EMBL/GenBank/DDBJ databases">
        <title>Sequencing the genomes of 1000 actinobacteria strains.</title>
        <authorList>
            <person name="Klenk H.-P."/>
        </authorList>
    </citation>
    <scope>NUCLEOTIDE SEQUENCE [LARGE SCALE GENOMIC DNA]</scope>
    <source>
        <strain evidence="3 4">DSM 45805</strain>
    </source>
</reference>
<gene>
    <name evidence="3" type="ORF">FB470_002232</name>
</gene>
<evidence type="ECO:0000256" key="2">
    <source>
        <dbReference type="ARBA" id="ARBA00022801"/>
    </source>
</evidence>
<dbReference type="RefSeq" id="WP_306990846.1">
    <property type="nucleotide sequence ID" value="NZ_JAUSUT010000001.1"/>
</dbReference>
<dbReference type="EMBL" id="JAUSUT010000001">
    <property type="protein sequence ID" value="MDQ0378238.1"/>
    <property type="molecule type" value="Genomic_DNA"/>
</dbReference>
<dbReference type="InterPro" id="IPR005502">
    <property type="entry name" value="Ribosyl_crysJ1"/>
</dbReference>
<evidence type="ECO:0000256" key="1">
    <source>
        <dbReference type="ARBA" id="ARBA00010702"/>
    </source>
</evidence>
<dbReference type="InterPro" id="IPR036705">
    <property type="entry name" value="Ribosyl_crysJ1_sf"/>
</dbReference>
<proteinExistence type="inferred from homology"/>
<protein>
    <submittedName>
        <fullName evidence="3">ADP-ribosylglycohydrolase</fullName>
    </submittedName>
</protein>
<comment type="caution">
    <text evidence="3">The sequence shown here is derived from an EMBL/GenBank/DDBJ whole genome shotgun (WGS) entry which is preliminary data.</text>
</comment>
<dbReference type="Pfam" id="PF03747">
    <property type="entry name" value="ADP_ribosyl_GH"/>
    <property type="match status" value="1"/>
</dbReference>
<evidence type="ECO:0000313" key="4">
    <source>
        <dbReference type="Proteomes" id="UP001229651"/>
    </source>
</evidence>
<organism evidence="3 4">
    <name type="scientific">Amycolatopsis thermophila</name>
    <dbReference type="NCBI Taxonomy" id="206084"/>
    <lineage>
        <taxon>Bacteria</taxon>
        <taxon>Bacillati</taxon>
        <taxon>Actinomycetota</taxon>
        <taxon>Actinomycetes</taxon>
        <taxon>Pseudonocardiales</taxon>
        <taxon>Pseudonocardiaceae</taxon>
        <taxon>Amycolatopsis</taxon>
    </lineage>
</organism>
<accession>A0ABU0ESI2</accession>
<keyword evidence="2" id="KW-0378">Hydrolase</keyword>
<dbReference type="PANTHER" id="PTHR16222:SF24">
    <property type="entry name" value="ADP-RIBOSYLHYDROLASE ARH3"/>
    <property type="match status" value="1"/>
</dbReference>
<dbReference type="SUPFAM" id="SSF101478">
    <property type="entry name" value="ADP-ribosylglycohydrolase"/>
    <property type="match status" value="1"/>
</dbReference>